<evidence type="ECO:0000259" key="2">
    <source>
        <dbReference type="Pfam" id="PF01926"/>
    </source>
</evidence>
<dbReference type="SUPFAM" id="SSF52540">
    <property type="entry name" value="P-loop containing nucleoside triphosphate hydrolases"/>
    <property type="match status" value="1"/>
</dbReference>
<protein>
    <recommendedName>
        <fullName evidence="2">G domain-containing protein</fullName>
    </recommendedName>
</protein>
<accession>A0A9P5WXF6</accession>
<comment type="caution">
    <text evidence="3">The sequence shown here is derived from an EMBL/GenBank/DDBJ whole genome shotgun (WGS) entry which is preliminary data.</text>
</comment>
<dbReference type="InterPro" id="IPR027417">
    <property type="entry name" value="P-loop_NTPase"/>
</dbReference>
<feature type="region of interest" description="Disordered" evidence="1">
    <location>
        <begin position="247"/>
        <end position="282"/>
    </location>
</feature>
<keyword evidence="4" id="KW-1185">Reference proteome</keyword>
<feature type="compositionally biased region" description="Polar residues" evidence="1">
    <location>
        <begin position="267"/>
        <end position="282"/>
    </location>
</feature>
<dbReference type="AlphaFoldDB" id="A0A9P5WXF6"/>
<dbReference type="GO" id="GO:0005525">
    <property type="term" value="F:GTP binding"/>
    <property type="evidence" value="ECO:0007669"/>
    <property type="project" value="InterPro"/>
</dbReference>
<dbReference type="OrthoDB" id="8954335at2759"/>
<proteinExistence type="predicted"/>
<dbReference type="InterPro" id="IPR006073">
    <property type="entry name" value="GTP-bd"/>
</dbReference>
<sequence length="301" mass="33531">MRDKRTDSGVLDSISRRDILIVVVGNAGVGKSTFINKAVTKGLSPIDQASKIDNEVQYIACSRPELYQDRKIVFLDIPAFGPESDEKAIQNNLRYWLRVVISKRLNISGTLYLHRMTETEFSGTSLRHLTSLMTIFEELSQSPIGVLLVLTMQAQLSLLIRLQRKKEIQEKWNTLFPLDPLRSIVSATRPTASIHTQRVATGSGESLKRRLVLLGISNMESLPAPLLSTHAIDNLTSGFVPARQNATPEKANESEDNIKNPKRLSSLPMNNTSTSGPKQARTTFEFIKKVDEKDPVALPHS</sequence>
<dbReference type="Pfam" id="PF01926">
    <property type="entry name" value="MMR_HSR1"/>
    <property type="match status" value="1"/>
</dbReference>
<evidence type="ECO:0000256" key="1">
    <source>
        <dbReference type="SAM" id="MobiDB-lite"/>
    </source>
</evidence>
<dbReference type="Gene3D" id="3.40.50.300">
    <property type="entry name" value="P-loop containing nucleotide triphosphate hydrolases"/>
    <property type="match status" value="1"/>
</dbReference>
<evidence type="ECO:0000313" key="3">
    <source>
        <dbReference type="EMBL" id="KAF9440100.1"/>
    </source>
</evidence>
<name>A0A9P5WXF6_9AGAR</name>
<gene>
    <name evidence="3" type="ORF">P691DRAFT_768264</name>
</gene>
<organism evidence="3 4">
    <name type="scientific">Macrolepiota fuliginosa MF-IS2</name>
    <dbReference type="NCBI Taxonomy" id="1400762"/>
    <lineage>
        <taxon>Eukaryota</taxon>
        <taxon>Fungi</taxon>
        <taxon>Dikarya</taxon>
        <taxon>Basidiomycota</taxon>
        <taxon>Agaricomycotina</taxon>
        <taxon>Agaricomycetes</taxon>
        <taxon>Agaricomycetidae</taxon>
        <taxon>Agaricales</taxon>
        <taxon>Agaricineae</taxon>
        <taxon>Agaricaceae</taxon>
        <taxon>Macrolepiota</taxon>
    </lineage>
</organism>
<dbReference type="EMBL" id="MU152855">
    <property type="protein sequence ID" value="KAF9440100.1"/>
    <property type="molecule type" value="Genomic_DNA"/>
</dbReference>
<feature type="compositionally biased region" description="Basic and acidic residues" evidence="1">
    <location>
        <begin position="250"/>
        <end position="259"/>
    </location>
</feature>
<dbReference type="Proteomes" id="UP000807342">
    <property type="component" value="Unassembled WGS sequence"/>
</dbReference>
<feature type="domain" description="G" evidence="2">
    <location>
        <begin position="21"/>
        <end position="92"/>
    </location>
</feature>
<evidence type="ECO:0000313" key="4">
    <source>
        <dbReference type="Proteomes" id="UP000807342"/>
    </source>
</evidence>
<reference evidence="3" key="1">
    <citation type="submission" date="2020-11" db="EMBL/GenBank/DDBJ databases">
        <authorList>
            <consortium name="DOE Joint Genome Institute"/>
            <person name="Ahrendt S."/>
            <person name="Riley R."/>
            <person name="Andreopoulos W."/>
            <person name="Labutti K."/>
            <person name="Pangilinan J."/>
            <person name="Ruiz-Duenas F.J."/>
            <person name="Barrasa J.M."/>
            <person name="Sanchez-Garcia M."/>
            <person name="Camarero S."/>
            <person name="Miyauchi S."/>
            <person name="Serrano A."/>
            <person name="Linde D."/>
            <person name="Babiker R."/>
            <person name="Drula E."/>
            <person name="Ayuso-Fernandez I."/>
            <person name="Pacheco R."/>
            <person name="Padilla G."/>
            <person name="Ferreira P."/>
            <person name="Barriuso J."/>
            <person name="Kellner H."/>
            <person name="Castanera R."/>
            <person name="Alfaro M."/>
            <person name="Ramirez L."/>
            <person name="Pisabarro A.G."/>
            <person name="Kuo A."/>
            <person name="Tritt A."/>
            <person name="Lipzen A."/>
            <person name="He G."/>
            <person name="Yan M."/>
            <person name="Ng V."/>
            <person name="Cullen D."/>
            <person name="Martin F."/>
            <person name="Rosso M.-N."/>
            <person name="Henrissat B."/>
            <person name="Hibbett D."/>
            <person name="Martinez A.T."/>
            <person name="Grigoriev I.V."/>
        </authorList>
    </citation>
    <scope>NUCLEOTIDE SEQUENCE</scope>
    <source>
        <strain evidence="3">MF-IS2</strain>
    </source>
</reference>